<dbReference type="STRING" id="1630.SAMN05216514_11333"/>
<dbReference type="Gene3D" id="3.40.630.190">
    <property type="entry name" value="LCP protein"/>
    <property type="match status" value="1"/>
</dbReference>
<dbReference type="EMBL" id="FNNF01000007">
    <property type="protein sequence ID" value="SDW23732.1"/>
    <property type="molecule type" value="Genomic_DNA"/>
</dbReference>
<dbReference type="InterPro" id="IPR004474">
    <property type="entry name" value="LytR_CpsA_psr"/>
</dbReference>
<gene>
    <name evidence="4" type="ORF">SAMN04487759_10764</name>
</gene>
<evidence type="ECO:0000259" key="3">
    <source>
        <dbReference type="Pfam" id="PF03816"/>
    </source>
</evidence>
<protein>
    <submittedName>
        <fullName evidence="4">Transcriptional attenuator, LytR family</fullName>
    </submittedName>
</protein>
<organism evidence="4 5">
    <name type="scientific">Kandleria vitulina</name>
    <dbReference type="NCBI Taxonomy" id="1630"/>
    <lineage>
        <taxon>Bacteria</taxon>
        <taxon>Bacillati</taxon>
        <taxon>Bacillota</taxon>
        <taxon>Erysipelotrichia</taxon>
        <taxon>Erysipelotrichales</taxon>
        <taxon>Coprobacillaceae</taxon>
        <taxon>Kandleria</taxon>
    </lineage>
</organism>
<feature type="transmembrane region" description="Helical" evidence="2">
    <location>
        <begin position="72"/>
        <end position="93"/>
    </location>
</feature>
<dbReference type="Pfam" id="PF03816">
    <property type="entry name" value="LytR_cpsA_psr"/>
    <property type="match status" value="1"/>
</dbReference>
<dbReference type="eggNOG" id="COG1316">
    <property type="taxonomic scope" value="Bacteria"/>
</dbReference>
<name>A0A1H2RW66_9FIRM</name>
<evidence type="ECO:0000313" key="5">
    <source>
        <dbReference type="Proteomes" id="UP000182429"/>
    </source>
</evidence>
<proteinExistence type="inferred from homology"/>
<dbReference type="AlphaFoldDB" id="A0A1H2RW66"/>
<feature type="transmembrane region" description="Helical" evidence="2">
    <location>
        <begin position="12"/>
        <end position="33"/>
    </location>
</feature>
<reference evidence="4 5" key="1">
    <citation type="submission" date="2016-10" db="EMBL/GenBank/DDBJ databases">
        <authorList>
            <person name="de Groot N.N."/>
        </authorList>
    </citation>
    <scope>NUCLEOTIDE SEQUENCE [LARGE SCALE GENOMIC DNA]</scope>
    <source>
        <strain evidence="4 5">S3b</strain>
    </source>
</reference>
<dbReference type="PANTHER" id="PTHR33392">
    <property type="entry name" value="POLYISOPRENYL-TEICHOIC ACID--PEPTIDOGLYCAN TEICHOIC ACID TRANSFERASE TAGU"/>
    <property type="match status" value="1"/>
</dbReference>
<dbReference type="PANTHER" id="PTHR33392:SF6">
    <property type="entry name" value="POLYISOPRENYL-TEICHOIC ACID--PEPTIDOGLYCAN TEICHOIC ACID TRANSFERASE TAGU"/>
    <property type="match status" value="1"/>
</dbReference>
<evidence type="ECO:0000313" key="4">
    <source>
        <dbReference type="EMBL" id="SDW23732.1"/>
    </source>
</evidence>
<dbReference type="OrthoDB" id="27330at2"/>
<evidence type="ECO:0000256" key="1">
    <source>
        <dbReference type="ARBA" id="ARBA00006068"/>
    </source>
</evidence>
<evidence type="ECO:0000256" key="2">
    <source>
        <dbReference type="SAM" id="Phobius"/>
    </source>
</evidence>
<keyword evidence="2" id="KW-1133">Transmembrane helix</keyword>
<dbReference type="RefSeq" id="WP_074685944.1">
    <property type="nucleotide sequence ID" value="NZ_FNNF01000007.1"/>
</dbReference>
<accession>A0A1H2RW66</accession>
<dbReference type="InterPro" id="IPR050922">
    <property type="entry name" value="LytR/CpsA/Psr_CW_biosynth"/>
</dbReference>
<dbReference type="Gene3D" id="3.40.190.10">
    <property type="entry name" value="Periplasmic binding protein-like II"/>
    <property type="match status" value="1"/>
</dbReference>
<comment type="similarity">
    <text evidence="1">Belongs to the LytR/CpsA/Psr (LCP) family.</text>
</comment>
<dbReference type="NCBIfam" id="TIGR00350">
    <property type="entry name" value="lytR_cpsA_psr"/>
    <property type="match status" value="1"/>
</dbReference>
<keyword evidence="2" id="KW-0812">Transmembrane</keyword>
<sequence>MKKKKHAKFKKGSLILAAQFIASLLIMFTSLKIAFLPWFYQLLLAVLLILLSGLVHKIIYPKKKEKRKAFRQLTGIILSLVLSFFLVISSSYLNVANTALSGMAKSDPTANYRTYVIDGSYNSIGKLQGQTVGLLTLGDEAEHTKAKQIIKNKLHCETEDYDTVLDMLSSLRRGEIQAVFINDAYKTVCANNYTGWNRNAYCVDKISFTYDEEDTPSTNKNISKNAFTVLISGVDSRKSVTETCRSDVNMLVTIQPETHQILMTSIPRDYYVSLSNAQGHKDKLCHAALFGTYTLQKTLINTLDINIDFYARVSFTSLTRIVDLIGGVKIYSDKTFVPWTDRGITIKKGWQTMNGRYALAFSRERKTYTNGDSHRAANQQAVLKAIIEKMSSSPLLIKKYPEIMKALSTSIQTNMSSDQMKQLLRLEIASHPSWDIMSTVLEGNSKRMLGGYLMPHTSLYYMIPDENSIDEHRQYIQNMINGQKISVN</sequence>
<dbReference type="Proteomes" id="UP000182429">
    <property type="component" value="Unassembled WGS sequence"/>
</dbReference>
<feature type="transmembrane region" description="Helical" evidence="2">
    <location>
        <begin position="39"/>
        <end position="60"/>
    </location>
</feature>
<keyword evidence="2" id="KW-0472">Membrane</keyword>
<feature type="domain" description="Cell envelope-related transcriptional attenuator" evidence="3">
    <location>
        <begin position="245"/>
        <end position="391"/>
    </location>
</feature>